<evidence type="ECO:0000256" key="8">
    <source>
        <dbReference type="ARBA" id="ARBA00022898"/>
    </source>
</evidence>
<feature type="modified residue" description="N6-(pyridoxal phosphate)lysine" evidence="12">
    <location>
        <position position="113"/>
    </location>
</feature>
<name>A0ABV9SFG6_9PSEU</name>
<evidence type="ECO:0000256" key="3">
    <source>
        <dbReference type="ARBA" id="ARBA00004733"/>
    </source>
</evidence>
<dbReference type="PANTHER" id="PTHR48077:SF6">
    <property type="entry name" value="TRYPTOPHAN SYNTHASE"/>
    <property type="match status" value="1"/>
</dbReference>
<comment type="pathway">
    <text evidence="3 12">Amino-acid biosynthesis; L-tryptophan biosynthesis; L-tryptophan from chorismate: step 5/5.</text>
</comment>
<evidence type="ECO:0000256" key="9">
    <source>
        <dbReference type="ARBA" id="ARBA00023141"/>
    </source>
</evidence>
<gene>
    <name evidence="12" type="primary">trpB</name>
    <name evidence="14" type="ORF">ACFPCV_37110</name>
</gene>
<evidence type="ECO:0000256" key="6">
    <source>
        <dbReference type="ARBA" id="ARBA00022605"/>
    </source>
</evidence>
<dbReference type="InterPro" id="IPR006316">
    <property type="entry name" value="Trp_synth_b-like"/>
</dbReference>
<reference evidence="15" key="1">
    <citation type="journal article" date="2019" name="Int. J. Syst. Evol. Microbiol.">
        <title>The Global Catalogue of Microorganisms (GCM) 10K type strain sequencing project: providing services to taxonomists for standard genome sequencing and annotation.</title>
        <authorList>
            <consortium name="The Broad Institute Genomics Platform"/>
            <consortium name="The Broad Institute Genome Sequencing Center for Infectious Disease"/>
            <person name="Wu L."/>
            <person name="Ma J."/>
        </authorList>
    </citation>
    <scope>NUCLEOTIDE SEQUENCE [LARGE SCALE GENOMIC DNA]</scope>
    <source>
        <strain evidence="15">ZS-22-S1</strain>
    </source>
</reference>
<keyword evidence="10 12" id="KW-0456">Lyase</keyword>
<dbReference type="EC" id="4.2.1.20" evidence="12"/>
<comment type="caution">
    <text evidence="14">The sequence shown here is derived from an EMBL/GenBank/DDBJ whole genome shotgun (WGS) entry which is preliminary data.</text>
</comment>
<accession>A0ABV9SFG6</accession>
<comment type="function">
    <text evidence="2 12">The beta subunit is responsible for the synthesis of L-tryptophan from indole and L-serine.</text>
</comment>
<evidence type="ECO:0000256" key="1">
    <source>
        <dbReference type="ARBA" id="ARBA00001933"/>
    </source>
</evidence>
<evidence type="ECO:0000256" key="2">
    <source>
        <dbReference type="ARBA" id="ARBA00002786"/>
    </source>
</evidence>
<keyword evidence="8 12" id="KW-0663">Pyridoxal phosphate</keyword>
<dbReference type="InterPro" id="IPR023026">
    <property type="entry name" value="Trp_synth_beta/beta-like"/>
</dbReference>
<comment type="cofactor">
    <cofactor evidence="1 12">
        <name>pyridoxal 5'-phosphate</name>
        <dbReference type="ChEBI" id="CHEBI:597326"/>
    </cofactor>
</comment>
<keyword evidence="7 12" id="KW-0822">Tryptophan biosynthesis</keyword>
<dbReference type="PIRSF" id="PIRSF500824">
    <property type="entry name" value="TrpB_prok"/>
    <property type="match status" value="1"/>
</dbReference>
<keyword evidence="15" id="KW-1185">Reference proteome</keyword>
<dbReference type="HAMAP" id="MF_00133">
    <property type="entry name" value="Trp_synth_beta"/>
    <property type="match status" value="1"/>
</dbReference>
<feature type="domain" description="Tryptophan synthase beta chain-like PALP" evidence="13">
    <location>
        <begin position="77"/>
        <end position="415"/>
    </location>
</feature>
<dbReference type="NCBIfam" id="TIGR01415">
    <property type="entry name" value="trpB_rel"/>
    <property type="match status" value="1"/>
</dbReference>
<dbReference type="SUPFAM" id="SSF53686">
    <property type="entry name" value="Tryptophan synthase beta subunit-like PLP-dependent enzymes"/>
    <property type="match status" value="1"/>
</dbReference>
<keyword evidence="9 12" id="KW-0057">Aromatic amino acid biosynthesis</keyword>
<dbReference type="PROSITE" id="PS00168">
    <property type="entry name" value="TRP_SYNTHASE_BETA"/>
    <property type="match status" value="1"/>
</dbReference>
<evidence type="ECO:0000256" key="12">
    <source>
        <dbReference type="HAMAP-Rule" id="MF_00133"/>
    </source>
</evidence>
<dbReference type="CDD" id="cd06446">
    <property type="entry name" value="Trp-synth_B"/>
    <property type="match status" value="1"/>
</dbReference>
<comment type="similarity">
    <text evidence="4 12">Belongs to the TrpB family.</text>
</comment>
<evidence type="ECO:0000259" key="13">
    <source>
        <dbReference type="Pfam" id="PF00291"/>
    </source>
</evidence>
<comment type="subunit">
    <text evidence="5 12">Tetramer of two alpha and two beta chains.</text>
</comment>
<keyword evidence="6 12" id="KW-0028">Amino-acid biosynthesis</keyword>
<evidence type="ECO:0000313" key="14">
    <source>
        <dbReference type="EMBL" id="MFC4859150.1"/>
    </source>
</evidence>
<organism evidence="14 15">
    <name type="scientific">Actinophytocola glycyrrhizae</name>
    <dbReference type="NCBI Taxonomy" id="2044873"/>
    <lineage>
        <taxon>Bacteria</taxon>
        <taxon>Bacillati</taxon>
        <taxon>Actinomycetota</taxon>
        <taxon>Actinomycetes</taxon>
        <taxon>Pseudonocardiales</taxon>
        <taxon>Pseudonocardiaceae</taxon>
    </lineage>
</organism>
<evidence type="ECO:0000256" key="5">
    <source>
        <dbReference type="ARBA" id="ARBA00011270"/>
    </source>
</evidence>
<dbReference type="Pfam" id="PF00291">
    <property type="entry name" value="PALP"/>
    <property type="match status" value="1"/>
</dbReference>
<evidence type="ECO:0000256" key="7">
    <source>
        <dbReference type="ARBA" id="ARBA00022822"/>
    </source>
</evidence>
<dbReference type="PIRSF" id="PIRSF001413">
    <property type="entry name" value="Trp_syn_beta"/>
    <property type="match status" value="1"/>
</dbReference>
<evidence type="ECO:0000256" key="11">
    <source>
        <dbReference type="ARBA" id="ARBA00049047"/>
    </source>
</evidence>
<proteinExistence type="inferred from homology"/>
<evidence type="ECO:0000256" key="10">
    <source>
        <dbReference type="ARBA" id="ARBA00023239"/>
    </source>
</evidence>
<dbReference type="InterPro" id="IPR036052">
    <property type="entry name" value="TrpB-like_PALP_sf"/>
</dbReference>
<sequence>MAGRTKFILDESDMPTAWYNIVPDLPAPPPPPLHPGTGEPIGPEDLAPLFPMALIEQEVSTERYIPIPDGVQEVYRLWRPSPLFRAHRLEKALGTPARIYYKYEGVSPVGSHKPNTAVPQAYYNAQEGVRLLTTETGAGQWGSAISFACAQFGLECEVWQVRASYDQKPYRKLMMETFGATVHPSPSDLTEAGKAILAAHPDSTGSLGIAISEAVEKAAGNPDARYALGSVLNHVLLHQTVIGEEAIRQFEMAGDTPDVIVGCTGGGSNFGGLVFPFLREKLAGRISPEIRAVEPEACPSLTRGKYTYDFGDTAGLTPLLKMHTLGHDFIPDPIHAGGLRYHGMSPLLSHIVELGLVDAVAIGQNECFAAGVRFARSEGIIPAPEPTHALAECVREALRCKETGEEKVILTALCGHAHLDLPAYASYLAGEMVDRELTDGELAVALETIPVR</sequence>
<evidence type="ECO:0000313" key="15">
    <source>
        <dbReference type="Proteomes" id="UP001595859"/>
    </source>
</evidence>
<dbReference type="InterPro" id="IPR001926">
    <property type="entry name" value="TrpB-like_PALP"/>
</dbReference>
<protein>
    <recommendedName>
        <fullName evidence="12">Tryptophan synthase beta chain</fullName>
        <ecNumber evidence="12">4.2.1.20</ecNumber>
    </recommendedName>
</protein>
<dbReference type="NCBIfam" id="NF009057">
    <property type="entry name" value="PRK12391.1"/>
    <property type="match status" value="1"/>
</dbReference>
<dbReference type="PANTHER" id="PTHR48077">
    <property type="entry name" value="TRYPTOPHAN SYNTHASE-RELATED"/>
    <property type="match status" value="1"/>
</dbReference>
<dbReference type="InterPro" id="IPR006653">
    <property type="entry name" value="Trp_synth_b_CS"/>
</dbReference>
<dbReference type="InterPro" id="IPR006654">
    <property type="entry name" value="Trp_synth_beta"/>
</dbReference>
<evidence type="ECO:0000256" key="4">
    <source>
        <dbReference type="ARBA" id="ARBA00009982"/>
    </source>
</evidence>
<comment type="catalytic activity">
    <reaction evidence="11 12">
        <text>(1S,2R)-1-C-(indol-3-yl)glycerol 3-phosphate + L-serine = D-glyceraldehyde 3-phosphate + L-tryptophan + H2O</text>
        <dbReference type="Rhea" id="RHEA:10532"/>
        <dbReference type="ChEBI" id="CHEBI:15377"/>
        <dbReference type="ChEBI" id="CHEBI:33384"/>
        <dbReference type="ChEBI" id="CHEBI:57912"/>
        <dbReference type="ChEBI" id="CHEBI:58866"/>
        <dbReference type="ChEBI" id="CHEBI:59776"/>
        <dbReference type="EC" id="4.2.1.20"/>
    </reaction>
</comment>
<dbReference type="Proteomes" id="UP001595859">
    <property type="component" value="Unassembled WGS sequence"/>
</dbReference>
<dbReference type="RefSeq" id="WP_378062057.1">
    <property type="nucleotide sequence ID" value="NZ_JBHSIS010000027.1"/>
</dbReference>
<dbReference type="EMBL" id="JBHSIS010000027">
    <property type="protein sequence ID" value="MFC4859150.1"/>
    <property type="molecule type" value="Genomic_DNA"/>
</dbReference>
<dbReference type="Gene3D" id="3.40.50.1100">
    <property type="match status" value="2"/>
</dbReference>